<reference evidence="2" key="2">
    <citation type="submission" date="2023-05" db="EMBL/GenBank/DDBJ databases">
        <authorList>
            <person name="Fouks B."/>
        </authorList>
    </citation>
    <scope>NUCLEOTIDE SEQUENCE</scope>
    <source>
        <strain evidence="2">Stay&amp;Tobe</strain>
        <tissue evidence="2">Testes</tissue>
    </source>
</reference>
<feature type="transmembrane region" description="Helical" evidence="1">
    <location>
        <begin position="42"/>
        <end position="62"/>
    </location>
</feature>
<dbReference type="Proteomes" id="UP001233999">
    <property type="component" value="Unassembled WGS sequence"/>
</dbReference>
<name>A0AAD8AKI4_DIPPU</name>
<sequence>KSKNLRIKVNVRCHKFISIEKPFRLGHTCTPERASVQMQRKYFTFVAIKAIDAFMGVSYARYVVLFLMTKISRCSFEK</sequence>
<protein>
    <submittedName>
        <fullName evidence="2">Uncharacterized protein</fullName>
    </submittedName>
</protein>
<keyword evidence="1" id="KW-1133">Transmembrane helix</keyword>
<proteinExistence type="predicted"/>
<keyword evidence="3" id="KW-1185">Reference proteome</keyword>
<reference evidence="2" key="1">
    <citation type="journal article" date="2023" name="IScience">
        <title>Live-bearing cockroach genome reveals convergent evolutionary mechanisms linked to viviparity in insects and beyond.</title>
        <authorList>
            <person name="Fouks B."/>
            <person name="Harrison M.C."/>
            <person name="Mikhailova A.A."/>
            <person name="Marchal E."/>
            <person name="English S."/>
            <person name="Carruthers M."/>
            <person name="Jennings E.C."/>
            <person name="Chiamaka E.L."/>
            <person name="Frigard R.A."/>
            <person name="Pippel M."/>
            <person name="Attardo G.M."/>
            <person name="Benoit J.B."/>
            <person name="Bornberg-Bauer E."/>
            <person name="Tobe S.S."/>
        </authorList>
    </citation>
    <scope>NUCLEOTIDE SEQUENCE</scope>
    <source>
        <strain evidence="2">Stay&amp;Tobe</strain>
    </source>
</reference>
<dbReference type="AlphaFoldDB" id="A0AAD8AKI4"/>
<dbReference type="EMBL" id="JASPKZ010000046">
    <property type="protein sequence ID" value="KAJ9600771.1"/>
    <property type="molecule type" value="Genomic_DNA"/>
</dbReference>
<keyword evidence="1" id="KW-0812">Transmembrane</keyword>
<keyword evidence="1" id="KW-0472">Membrane</keyword>
<evidence type="ECO:0000256" key="1">
    <source>
        <dbReference type="SAM" id="Phobius"/>
    </source>
</evidence>
<evidence type="ECO:0000313" key="2">
    <source>
        <dbReference type="EMBL" id="KAJ9600771.1"/>
    </source>
</evidence>
<organism evidence="2 3">
    <name type="scientific">Diploptera punctata</name>
    <name type="common">Pacific beetle cockroach</name>
    <dbReference type="NCBI Taxonomy" id="6984"/>
    <lineage>
        <taxon>Eukaryota</taxon>
        <taxon>Metazoa</taxon>
        <taxon>Ecdysozoa</taxon>
        <taxon>Arthropoda</taxon>
        <taxon>Hexapoda</taxon>
        <taxon>Insecta</taxon>
        <taxon>Pterygota</taxon>
        <taxon>Neoptera</taxon>
        <taxon>Polyneoptera</taxon>
        <taxon>Dictyoptera</taxon>
        <taxon>Blattodea</taxon>
        <taxon>Blaberoidea</taxon>
        <taxon>Blaberidae</taxon>
        <taxon>Diplopterinae</taxon>
        <taxon>Diploptera</taxon>
    </lineage>
</organism>
<evidence type="ECO:0000313" key="3">
    <source>
        <dbReference type="Proteomes" id="UP001233999"/>
    </source>
</evidence>
<feature type="non-terminal residue" evidence="2">
    <location>
        <position position="78"/>
    </location>
</feature>
<gene>
    <name evidence="2" type="ORF">L9F63_001051</name>
</gene>
<comment type="caution">
    <text evidence="2">The sequence shown here is derived from an EMBL/GenBank/DDBJ whole genome shotgun (WGS) entry which is preliminary data.</text>
</comment>
<feature type="non-terminal residue" evidence="2">
    <location>
        <position position="1"/>
    </location>
</feature>
<accession>A0AAD8AKI4</accession>